<gene>
    <name evidence="2" type="ORF">Cme02nite_69070</name>
</gene>
<name>A0A8J3LI01_9ACTN</name>
<dbReference type="EMBL" id="BONJ01000041">
    <property type="protein sequence ID" value="GIG18575.1"/>
    <property type="molecule type" value="Genomic_DNA"/>
</dbReference>
<organism evidence="2 3">
    <name type="scientific">Catellatospora methionotrophica</name>
    <dbReference type="NCBI Taxonomy" id="121620"/>
    <lineage>
        <taxon>Bacteria</taxon>
        <taxon>Bacillati</taxon>
        <taxon>Actinomycetota</taxon>
        <taxon>Actinomycetes</taxon>
        <taxon>Micromonosporales</taxon>
        <taxon>Micromonosporaceae</taxon>
        <taxon>Catellatospora</taxon>
    </lineage>
</organism>
<sequence length="121" mass="12748">MRPGSVLSPTGADELTDEAAPREGKASRTQPPPSSTTRRGVDDDPPSGGGGGNQLVRVTVNLTPRAYGALERSTDLTGDNRTDVINRALLVYALINELVEQGGGSLTVVNKDGEKERIHIV</sequence>
<keyword evidence="3" id="KW-1185">Reference proteome</keyword>
<evidence type="ECO:0000313" key="3">
    <source>
        <dbReference type="Proteomes" id="UP000660339"/>
    </source>
</evidence>
<reference evidence="2" key="1">
    <citation type="submission" date="2021-01" db="EMBL/GenBank/DDBJ databases">
        <title>Whole genome shotgun sequence of Catellatospora methionotrophica NBRC 14553.</title>
        <authorList>
            <person name="Komaki H."/>
            <person name="Tamura T."/>
        </authorList>
    </citation>
    <scope>NUCLEOTIDE SEQUENCE</scope>
    <source>
        <strain evidence="2">NBRC 14553</strain>
    </source>
</reference>
<protein>
    <submittedName>
        <fullName evidence="2">Uncharacterized protein</fullName>
    </submittedName>
</protein>
<evidence type="ECO:0000256" key="1">
    <source>
        <dbReference type="SAM" id="MobiDB-lite"/>
    </source>
</evidence>
<proteinExistence type="predicted"/>
<comment type="caution">
    <text evidence="2">The sequence shown here is derived from an EMBL/GenBank/DDBJ whole genome shotgun (WGS) entry which is preliminary data.</text>
</comment>
<feature type="region of interest" description="Disordered" evidence="1">
    <location>
        <begin position="1"/>
        <end position="56"/>
    </location>
</feature>
<dbReference type="Proteomes" id="UP000660339">
    <property type="component" value="Unassembled WGS sequence"/>
</dbReference>
<accession>A0A8J3LI01</accession>
<dbReference type="RefSeq" id="WP_203672050.1">
    <property type="nucleotide sequence ID" value="NZ_BONJ01000041.1"/>
</dbReference>
<evidence type="ECO:0000313" key="2">
    <source>
        <dbReference type="EMBL" id="GIG18575.1"/>
    </source>
</evidence>
<dbReference type="AlphaFoldDB" id="A0A8J3LI01"/>